<dbReference type="OMA" id="HIKQCTE"/>
<sequence length="440" mass="51148">MKTRKWKPIFVLQRPQTIHLFTMALLCLFMIILVILRSVHLNPIDSTTNLDQNIHVTNLENSLPNLKSAIANIRQQKQNLVKRQLHTSSTSELNVIELHHQPKVKSIKSELIDDRIYWSDKAESLIPQGFNANDDLEFIRLVNQSIVVNMNRGCGRMQNRLLTLSNGEDVCARYRKNHDQIQGEFISFLLSRLLKIGNVPSTVLVQLASDDDRWSMVHNELERARWEVKPVVFTKYIPNLEPAYIPTQLRTKDRRLHPNESNLTKKTSDLIELVQWSDLIVLDYLTANLDRMLNNMINERWNPQMMESPAHNLLKINNNHNKKRSNLLVFLDNESGLFHGYRLLAKYESFHRSLLNSICIFRRSTIEQLQELSSLNDMELAGKIGQEYNRYTIGQQFNSISMGNIIPRKNLSILRRRMASVLSQVDHCRTRFDGSSQQST</sequence>
<organism evidence="3 4">
    <name type="scientific">Blomia tropicalis</name>
    <name type="common">Mite</name>
    <dbReference type="NCBI Taxonomy" id="40697"/>
    <lineage>
        <taxon>Eukaryota</taxon>
        <taxon>Metazoa</taxon>
        <taxon>Ecdysozoa</taxon>
        <taxon>Arthropoda</taxon>
        <taxon>Chelicerata</taxon>
        <taxon>Arachnida</taxon>
        <taxon>Acari</taxon>
        <taxon>Acariformes</taxon>
        <taxon>Sarcoptiformes</taxon>
        <taxon>Astigmata</taxon>
        <taxon>Glycyphagoidea</taxon>
        <taxon>Echimyopodidae</taxon>
        <taxon>Blomia</taxon>
    </lineage>
</organism>
<evidence type="ECO:0000256" key="1">
    <source>
        <dbReference type="SAM" id="Coils"/>
    </source>
</evidence>
<dbReference type="InterPro" id="IPR024868">
    <property type="entry name" value="FJX1/FJ"/>
</dbReference>
<evidence type="ECO:0000313" key="4">
    <source>
        <dbReference type="Proteomes" id="UP001142055"/>
    </source>
</evidence>
<protein>
    <submittedName>
        <fullName evidence="3">Uncharacterized protein</fullName>
    </submittedName>
</protein>
<keyword evidence="4" id="KW-1185">Reference proteome</keyword>
<evidence type="ECO:0000313" key="3">
    <source>
        <dbReference type="EMBL" id="KAJ6220928.1"/>
    </source>
</evidence>
<keyword evidence="2" id="KW-0812">Transmembrane</keyword>
<dbReference type="EMBL" id="JAPWDV010000002">
    <property type="protein sequence ID" value="KAJ6220928.1"/>
    <property type="molecule type" value="Genomic_DNA"/>
</dbReference>
<keyword evidence="2" id="KW-1133">Transmembrane helix</keyword>
<keyword evidence="2" id="KW-0472">Membrane</keyword>
<gene>
    <name evidence="3" type="ORF">RDWZM_006740</name>
</gene>
<dbReference type="PANTHER" id="PTHR13147:SF5">
    <property type="entry name" value="FOUR-JOINTED BOX PROTEIN 1"/>
    <property type="match status" value="1"/>
</dbReference>
<feature type="coiled-coil region" evidence="1">
    <location>
        <begin position="56"/>
        <end position="83"/>
    </location>
</feature>
<evidence type="ECO:0000256" key="2">
    <source>
        <dbReference type="SAM" id="Phobius"/>
    </source>
</evidence>
<feature type="transmembrane region" description="Helical" evidence="2">
    <location>
        <begin position="20"/>
        <end position="39"/>
    </location>
</feature>
<keyword evidence="1" id="KW-0175">Coiled coil</keyword>
<dbReference type="GO" id="GO:0007267">
    <property type="term" value="P:cell-cell signaling"/>
    <property type="evidence" value="ECO:0007669"/>
    <property type="project" value="TreeGrafter"/>
</dbReference>
<dbReference type="PRINTS" id="PR02072">
    <property type="entry name" value="4JOINTEDBOX1"/>
</dbReference>
<dbReference type="GO" id="GO:0005615">
    <property type="term" value="C:extracellular space"/>
    <property type="evidence" value="ECO:0007669"/>
    <property type="project" value="TreeGrafter"/>
</dbReference>
<dbReference type="PANTHER" id="PTHR13147">
    <property type="entry name" value="FOUR-JOINTED BOX PROTEIN 1"/>
    <property type="match status" value="1"/>
</dbReference>
<dbReference type="AlphaFoldDB" id="A0A9Q0RM13"/>
<name>A0A9Q0RM13_BLOTA</name>
<comment type="caution">
    <text evidence="3">The sequence shown here is derived from an EMBL/GenBank/DDBJ whole genome shotgun (WGS) entry which is preliminary data.</text>
</comment>
<accession>A0A9Q0RM13</accession>
<dbReference type="Proteomes" id="UP001142055">
    <property type="component" value="Chromosome 2"/>
</dbReference>
<reference evidence="3" key="1">
    <citation type="submission" date="2022-12" db="EMBL/GenBank/DDBJ databases">
        <title>Genome assemblies of Blomia tropicalis.</title>
        <authorList>
            <person name="Cui Y."/>
        </authorList>
    </citation>
    <scope>NUCLEOTIDE SEQUENCE</scope>
    <source>
        <tissue evidence="3">Adult mites</tissue>
    </source>
</reference>
<proteinExistence type="predicted"/>